<dbReference type="Ensembl" id="ENSCABT00000002557.1">
    <property type="protein sequence ID" value="ENSCABP00000002373.1"/>
    <property type="gene ID" value="ENSCABG00000001855.1"/>
</dbReference>
<dbReference type="AlphaFoldDB" id="A0A8C0G626"/>
<dbReference type="GO" id="GO:0005886">
    <property type="term" value="C:plasma membrane"/>
    <property type="evidence" value="ECO:0007669"/>
    <property type="project" value="TreeGrafter"/>
</dbReference>
<dbReference type="GO" id="GO:0005227">
    <property type="term" value="F:calcium-activated cation channel activity"/>
    <property type="evidence" value="ECO:0007669"/>
    <property type="project" value="TreeGrafter"/>
</dbReference>
<evidence type="ECO:0000259" key="2">
    <source>
        <dbReference type="Pfam" id="PF18139"/>
    </source>
</evidence>
<dbReference type="OMA" id="EHWKISP"/>
<evidence type="ECO:0000313" key="4">
    <source>
        <dbReference type="Proteomes" id="UP000694404"/>
    </source>
</evidence>
<dbReference type="InterPro" id="IPR050927">
    <property type="entry name" value="TRPM"/>
</dbReference>
<reference evidence="3" key="2">
    <citation type="submission" date="2025-09" db="UniProtKB">
        <authorList>
            <consortium name="Ensembl"/>
        </authorList>
    </citation>
    <scope>IDENTIFICATION</scope>
</reference>
<feature type="region of interest" description="Disordered" evidence="1">
    <location>
        <begin position="174"/>
        <end position="205"/>
    </location>
</feature>
<name>A0A8C0G626_CHEAB</name>
<organism evidence="3 4">
    <name type="scientific">Chelonoidis abingdonii</name>
    <name type="common">Abingdon island giant tortoise</name>
    <name type="synonym">Testudo abingdonii</name>
    <dbReference type="NCBI Taxonomy" id="106734"/>
    <lineage>
        <taxon>Eukaryota</taxon>
        <taxon>Metazoa</taxon>
        <taxon>Chordata</taxon>
        <taxon>Craniata</taxon>
        <taxon>Vertebrata</taxon>
        <taxon>Euteleostomi</taxon>
        <taxon>Archelosauria</taxon>
        <taxon>Testudinata</taxon>
        <taxon>Testudines</taxon>
        <taxon>Cryptodira</taxon>
        <taxon>Durocryptodira</taxon>
        <taxon>Testudinoidea</taxon>
        <taxon>Testudinidae</taxon>
        <taxon>Chelonoidis</taxon>
    </lineage>
</organism>
<dbReference type="GO" id="GO:0099604">
    <property type="term" value="F:ligand-gated calcium channel activity"/>
    <property type="evidence" value="ECO:0007669"/>
    <property type="project" value="TreeGrafter"/>
</dbReference>
<feature type="compositionally biased region" description="Pro residues" evidence="1">
    <location>
        <begin position="186"/>
        <end position="202"/>
    </location>
</feature>
<proteinExistence type="predicted"/>
<protein>
    <recommendedName>
        <fullName evidence="2">TRPM SLOG domain-containing protein</fullName>
    </recommendedName>
</protein>
<evidence type="ECO:0000313" key="3">
    <source>
        <dbReference type="Ensembl" id="ENSCABP00000002373.1"/>
    </source>
</evidence>
<accession>A0A8C0G626</accession>
<keyword evidence="4" id="KW-1185">Reference proteome</keyword>
<sequence>LEDAFGTAIVSKWDSDQHTTEGPTDAFGELEFVGAGGKPSKFIRLSDSSDPALAYKLVTEHWKISPPNLVVSVVGGDGEAPVRAWLRDLLRKGLVKAAQSTGAWIMTGGLQAGIGQYVGEAVRDHSTASTSPCARVVAMGIAPWGVVANREALVNPKVRAVPLGEAGSLDPSLGFPSVPPASSELKPPPAVSPSHPPAPPPAFVQIPGQRCYRLRYRPSSEVTS</sequence>
<evidence type="ECO:0000256" key="1">
    <source>
        <dbReference type="SAM" id="MobiDB-lite"/>
    </source>
</evidence>
<reference evidence="3" key="1">
    <citation type="submission" date="2025-08" db="UniProtKB">
        <authorList>
            <consortium name="Ensembl"/>
        </authorList>
    </citation>
    <scope>IDENTIFICATION</scope>
</reference>
<dbReference type="Proteomes" id="UP000694404">
    <property type="component" value="Unplaced"/>
</dbReference>
<dbReference type="Pfam" id="PF18139">
    <property type="entry name" value="LSDAT_euk"/>
    <property type="match status" value="1"/>
</dbReference>
<feature type="domain" description="TRPM SLOG" evidence="2">
    <location>
        <begin position="41"/>
        <end position="158"/>
    </location>
</feature>
<dbReference type="PANTHER" id="PTHR13800">
    <property type="entry name" value="TRANSIENT RECEPTOR POTENTIAL CATION CHANNEL, SUBFAMILY M, MEMBER 6"/>
    <property type="match status" value="1"/>
</dbReference>
<dbReference type="InterPro" id="IPR041491">
    <property type="entry name" value="TRPM_SLOG"/>
</dbReference>
<dbReference type="GeneTree" id="ENSGT00940000158693"/>
<dbReference type="PANTHER" id="PTHR13800:SF6">
    <property type="entry name" value="TRANSIENT RECEPTOR POTENTIAL CATION CHANNEL SUBFAMILY M MEMBER 4"/>
    <property type="match status" value="1"/>
</dbReference>